<dbReference type="EMBL" id="HG994360">
    <property type="protein sequence ID" value="CAF2082874.1"/>
    <property type="molecule type" value="Genomic_DNA"/>
</dbReference>
<sequence>MSLLRPPSCWLVTMVVTIEESLGRLERCSRGYRVSGGLGGYDNGGHVMDVFMKKLMEITEEVMIIATVETHVVVVATAVTAVTGAARLPDQRPERRRLPDQR</sequence>
<dbReference type="AlphaFoldDB" id="A0A816S7E3"/>
<evidence type="ECO:0000313" key="1">
    <source>
        <dbReference type="EMBL" id="CAF2082874.1"/>
    </source>
</evidence>
<dbReference type="Proteomes" id="UP001295469">
    <property type="component" value="Chromosome A06"/>
</dbReference>
<accession>A0A816S7E3</accession>
<reference evidence="1" key="1">
    <citation type="submission" date="2021-01" db="EMBL/GenBank/DDBJ databases">
        <authorList>
            <consortium name="Genoscope - CEA"/>
            <person name="William W."/>
        </authorList>
    </citation>
    <scope>NUCLEOTIDE SEQUENCE</scope>
</reference>
<name>A0A816S7E3_BRANA</name>
<proteinExistence type="predicted"/>
<protein>
    <submittedName>
        <fullName evidence="1">(rape) hypothetical protein</fullName>
    </submittedName>
</protein>
<organism evidence="1">
    <name type="scientific">Brassica napus</name>
    <name type="common">Rape</name>
    <dbReference type="NCBI Taxonomy" id="3708"/>
    <lineage>
        <taxon>Eukaryota</taxon>
        <taxon>Viridiplantae</taxon>
        <taxon>Streptophyta</taxon>
        <taxon>Embryophyta</taxon>
        <taxon>Tracheophyta</taxon>
        <taxon>Spermatophyta</taxon>
        <taxon>Magnoliopsida</taxon>
        <taxon>eudicotyledons</taxon>
        <taxon>Gunneridae</taxon>
        <taxon>Pentapetalae</taxon>
        <taxon>rosids</taxon>
        <taxon>malvids</taxon>
        <taxon>Brassicales</taxon>
        <taxon>Brassicaceae</taxon>
        <taxon>Brassiceae</taxon>
        <taxon>Brassica</taxon>
    </lineage>
</organism>
<gene>
    <name evidence="1" type="ORF">DARMORV10_A06P09400.1</name>
</gene>